<dbReference type="Proteomes" id="UP001057427">
    <property type="component" value="Segment"/>
</dbReference>
<dbReference type="EMBL" id="ON529858">
    <property type="protein sequence ID" value="UTC29769.1"/>
    <property type="molecule type" value="Genomic_DNA"/>
</dbReference>
<keyword evidence="2" id="KW-1185">Reference proteome</keyword>
<name>A0A9E7N4T2_9CAUD</name>
<organism evidence="1 2">
    <name type="scientific">Brevundimonas phage vB_BgoS-Bajun</name>
    <dbReference type="NCBI Taxonomy" id="2948594"/>
    <lineage>
        <taxon>Viruses</taxon>
        <taxon>Duplodnaviria</taxon>
        <taxon>Heunggongvirae</taxon>
        <taxon>Uroviricota</taxon>
        <taxon>Caudoviricetes</taxon>
        <taxon>Dolichocephalovirinae</taxon>
    </lineage>
</organism>
<gene>
    <name evidence="1" type="ORF">BAJUN_01390</name>
</gene>
<evidence type="ECO:0000313" key="1">
    <source>
        <dbReference type="EMBL" id="UTC29769.1"/>
    </source>
</evidence>
<sequence length="67" mass="7434">MEGAAKAKSEFDFIQGIVANLERDLDTMETGLTKAQRTPGISRQIDTMRERVTVMQQCCEDGIKALS</sequence>
<accession>A0A9E7N4T2</accession>
<proteinExistence type="predicted"/>
<reference evidence="1" key="1">
    <citation type="submission" date="2022-05" db="EMBL/GenBank/DDBJ databases">
        <authorList>
            <person name="Friedrich I."/>
            <person name="Poehlein A."/>
            <person name="Schneider D."/>
            <person name="Hertel R."/>
            <person name="Daniel R."/>
        </authorList>
    </citation>
    <scope>NUCLEOTIDE SEQUENCE</scope>
</reference>
<evidence type="ECO:0000313" key="2">
    <source>
        <dbReference type="Proteomes" id="UP001057427"/>
    </source>
</evidence>
<protein>
    <submittedName>
        <fullName evidence="1">Uncharacterized protein</fullName>
    </submittedName>
</protein>